<proteinExistence type="predicted"/>
<gene>
    <name evidence="1" type="ORF">MM415B01221_0006</name>
</gene>
<reference evidence="1" key="1">
    <citation type="submission" date="2020-03" db="EMBL/GenBank/DDBJ databases">
        <title>The deep terrestrial virosphere.</title>
        <authorList>
            <person name="Holmfeldt K."/>
            <person name="Nilsson E."/>
            <person name="Simone D."/>
            <person name="Lopez-Fernandez M."/>
            <person name="Wu X."/>
            <person name="de Brujin I."/>
            <person name="Lundin D."/>
            <person name="Andersson A."/>
            <person name="Bertilsson S."/>
            <person name="Dopson M."/>
        </authorList>
    </citation>
    <scope>NUCLEOTIDE SEQUENCE</scope>
    <source>
        <strain evidence="1">MM415B01221</strain>
    </source>
</reference>
<dbReference type="EMBL" id="MT141388">
    <property type="protein sequence ID" value="QJA59897.1"/>
    <property type="molecule type" value="Genomic_DNA"/>
</dbReference>
<evidence type="ECO:0000313" key="1">
    <source>
        <dbReference type="EMBL" id="QJA59897.1"/>
    </source>
</evidence>
<organism evidence="1">
    <name type="scientific">viral metagenome</name>
    <dbReference type="NCBI Taxonomy" id="1070528"/>
    <lineage>
        <taxon>unclassified sequences</taxon>
        <taxon>metagenomes</taxon>
        <taxon>organismal metagenomes</taxon>
    </lineage>
</organism>
<sequence>MPELTNTEGEKVVDAQLDAQEKRGSQTVVYVIDTETKDTLKQMLIKLGHIETHLSILSKENLKEE</sequence>
<accession>A0A6M3IS41</accession>
<dbReference type="AlphaFoldDB" id="A0A6M3IS41"/>
<name>A0A6M3IS41_9ZZZZ</name>
<protein>
    <submittedName>
        <fullName evidence="1">Uncharacterized protein</fullName>
    </submittedName>
</protein>